<dbReference type="Gene3D" id="1.20.120.450">
    <property type="entry name" value="dinb family like domain"/>
    <property type="match status" value="1"/>
</dbReference>
<dbReference type="InterPro" id="IPR034660">
    <property type="entry name" value="DinB/YfiT-like"/>
</dbReference>
<organism evidence="1 2">
    <name type="scientific">Actinacidiphila paucisporea</name>
    <dbReference type="NCBI Taxonomy" id="310782"/>
    <lineage>
        <taxon>Bacteria</taxon>
        <taxon>Bacillati</taxon>
        <taxon>Actinomycetota</taxon>
        <taxon>Actinomycetes</taxon>
        <taxon>Kitasatosporales</taxon>
        <taxon>Streptomycetaceae</taxon>
        <taxon>Actinacidiphila</taxon>
    </lineage>
</organism>
<proteinExistence type="predicted"/>
<dbReference type="EMBL" id="FRBI01000004">
    <property type="protein sequence ID" value="SHL39992.1"/>
    <property type="molecule type" value="Genomic_DNA"/>
</dbReference>
<dbReference type="NCBIfam" id="NF047843">
    <property type="entry name" value="MST_Rv0443"/>
    <property type="match status" value="1"/>
</dbReference>
<name>A0A1M7ABD8_9ACTN</name>
<reference evidence="1 2" key="1">
    <citation type="submission" date="2016-11" db="EMBL/GenBank/DDBJ databases">
        <authorList>
            <person name="Jaros S."/>
            <person name="Januszkiewicz K."/>
            <person name="Wedrychowicz H."/>
        </authorList>
    </citation>
    <scope>NUCLEOTIDE SEQUENCE [LARGE SCALE GENOMIC DNA]</scope>
    <source>
        <strain evidence="1 2">CGMCC 4.2025</strain>
    </source>
</reference>
<keyword evidence="2" id="KW-1185">Reference proteome</keyword>
<evidence type="ECO:0000313" key="1">
    <source>
        <dbReference type="EMBL" id="SHL39992.1"/>
    </source>
</evidence>
<sequence>MNTAELLADAFGRIKEVVHDAVEGLTADELADRLDPAANSVGWLVWHLTRVHDDHVAAVAGRPQTWTEDGWEQRFGLPFDAADIGYGHSPDQVAEVRVGSAELLTGYYDAVHEQTLRYLRTLTDADLDTVVDRRWNPPVTLGVRLVSVISDDLQHAGQAAFLRGILLRRRD</sequence>
<dbReference type="InterPro" id="IPR007061">
    <property type="entry name" value="MST-like"/>
</dbReference>
<dbReference type="Pfam" id="PF04978">
    <property type="entry name" value="MST"/>
    <property type="match status" value="1"/>
</dbReference>
<dbReference type="RefSeq" id="WP_073495592.1">
    <property type="nucleotide sequence ID" value="NZ_FRBI01000004.1"/>
</dbReference>
<gene>
    <name evidence="1" type="ORF">SAMN05216499_10444</name>
</gene>
<evidence type="ECO:0008006" key="3">
    <source>
        <dbReference type="Google" id="ProtNLM"/>
    </source>
</evidence>
<dbReference type="AlphaFoldDB" id="A0A1M7ABD8"/>
<accession>A0A1M7ABD8</accession>
<protein>
    <recommendedName>
        <fullName evidence="3">DUF664 domain-containing protein</fullName>
    </recommendedName>
</protein>
<dbReference type="OrthoDB" id="2363925at2"/>
<dbReference type="Proteomes" id="UP000184111">
    <property type="component" value="Unassembled WGS sequence"/>
</dbReference>
<dbReference type="SUPFAM" id="SSF109854">
    <property type="entry name" value="DinB/YfiT-like putative metalloenzymes"/>
    <property type="match status" value="1"/>
</dbReference>
<evidence type="ECO:0000313" key="2">
    <source>
        <dbReference type="Proteomes" id="UP000184111"/>
    </source>
</evidence>
<dbReference type="STRING" id="310782.SAMN05216499_10444"/>